<organism evidence="2 3">
    <name type="scientific">Guyanagaster necrorhizus</name>
    <dbReference type="NCBI Taxonomy" id="856835"/>
    <lineage>
        <taxon>Eukaryota</taxon>
        <taxon>Fungi</taxon>
        <taxon>Dikarya</taxon>
        <taxon>Basidiomycota</taxon>
        <taxon>Agaricomycotina</taxon>
        <taxon>Agaricomycetes</taxon>
        <taxon>Agaricomycetidae</taxon>
        <taxon>Agaricales</taxon>
        <taxon>Marasmiineae</taxon>
        <taxon>Physalacriaceae</taxon>
        <taxon>Guyanagaster</taxon>
    </lineage>
</organism>
<accession>A0A9P8APC1</accession>
<feature type="region of interest" description="Disordered" evidence="1">
    <location>
        <begin position="1"/>
        <end position="20"/>
    </location>
</feature>
<evidence type="ECO:0000313" key="3">
    <source>
        <dbReference type="Proteomes" id="UP000812287"/>
    </source>
</evidence>
<comment type="caution">
    <text evidence="2">The sequence shown here is derived from an EMBL/GenBank/DDBJ whole genome shotgun (WGS) entry which is preliminary data.</text>
</comment>
<proteinExistence type="predicted"/>
<feature type="compositionally biased region" description="Polar residues" evidence="1">
    <location>
        <begin position="63"/>
        <end position="82"/>
    </location>
</feature>
<dbReference type="EMBL" id="MU250549">
    <property type="protein sequence ID" value="KAG7442790.1"/>
    <property type="molecule type" value="Genomic_DNA"/>
</dbReference>
<feature type="region of interest" description="Disordered" evidence="1">
    <location>
        <begin position="45"/>
        <end position="82"/>
    </location>
</feature>
<dbReference type="GeneID" id="66106701"/>
<keyword evidence="3" id="KW-1185">Reference proteome</keyword>
<dbReference type="AlphaFoldDB" id="A0A9P8APC1"/>
<protein>
    <submittedName>
        <fullName evidence="2">Uncharacterized protein</fullName>
    </submittedName>
</protein>
<dbReference type="OrthoDB" id="2927874at2759"/>
<reference evidence="2" key="1">
    <citation type="submission" date="2020-11" db="EMBL/GenBank/DDBJ databases">
        <title>Adaptations for nitrogen fixation in a non-lichenized fungal sporocarp promotes dispersal by wood-feeding termites.</title>
        <authorList>
            <consortium name="DOE Joint Genome Institute"/>
            <person name="Koch R.A."/>
            <person name="Yoon G."/>
            <person name="Arayal U."/>
            <person name="Lail K."/>
            <person name="Amirebrahimi M."/>
            <person name="Labutti K."/>
            <person name="Lipzen A."/>
            <person name="Riley R."/>
            <person name="Barry K."/>
            <person name="Henrissat B."/>
            <person name="Grigoriev I.V."/>
            <person name="Herr J.R."/>
            <person name="Aime M.C."/>
        </authorList>
    </citation>
    <scope>NUCLEOTIDE SEQUENCE</scope>
    <source>
        <strain evidence="2">MCA 3950</strain>
    </source>
</reference>
<evidence type="ECO:0000256" key="1">
    <source>
        <dbReference type="SAM" id="MobiDB-lite"/>
    </source>
</evidence>
<sequence>MNGPGHPLSHQSGASQLFPANSPAFTSTSLTSAPAYGAVTNVQTHRRIQDSSGIQMPAPSMPPETSSTSQLPSGWSTPLRQTSRSCRYGRKRFRWRFSCPIRMMIAVHEELPFQPQSQGSCPRARKLSIYQKETFLVSQNGPEVSILKTFESPLYRFSQNDATRRIERDKVVYLGCGCNVSLENVEYNLGNWMRHWDWCVGIENAILSSVLDAWGIRTANSSVGRP</sequence>
<feature type="compositionally biased region" description="Polar residues" evidence="1">
    <location>
        <begin position="9"/>
        <end position="20"/>
    </location>
</feature>
<dbReference type="Proteomes" id="UP000812287">
    <property type="component" value="Unassembled WGS sequence"/>
</dbReference>
<dbReference type="RefSeq" id="XP_043036290.1">
    <property type="nucleotide sequence ID" value="XM_043184404.1"/>
</dbReference>
<evidence type="ECO:0000313" key="2">
    <source>
        <dbReference type="EMBL" id="KAG7442790.1"/>
    </source>
</evidence>
<gene>
    <name evidence="2" type="ORF">BT62DRAFT_922481</name>
</gene>
<name>A0A9P8APC1_9AGAR</name>